<evidence type="ECO:0000259" key="1">
    <source>
        <dbReference type="Pfam" id="PF20056"/>
    </source>
</evidence>
<accession>A0A0A0HN11</accession>
<organism evidence="2 3">
    <name type="scientific">Roseovarius mucosus DSM 17069</name>
    <dbReference type="NCBI Taxonomy" id="1288298"/>
    <lineage>
        <taxon>Bacteria</taxon>
        <taxon>Pseudomonadati</taxon>
        <taxon>Pseudomonadota</taxon>
        <taxon>Alphaproteobacteria</taxon>
        <taxon>Rhodobacterales</taxon>
        <taxon>Roseobacteraceae</taxon>
        <taxon>Roseovarius</taxon>
    </lineage>
</organism>
<proteinExistence type="predicted"/>
<comment type="caution">
    <text evidence="2">The sequence shown here is derived from an EMBL/GenBank/DDBJ whole genome shotgun (WGS) entry which is preliminary data.</text>
</comment>
<dbReference type="RefSeq" id="WP_037270089.1">
    <property type="nucleotide sequence ID" value="NZ_KN293976.1"/>
</dbReference>
<dbReference type="Pfam" id="PF20056">
    <property type="entry name" value="DUF6455"/>
    <property type="match status" value="1"/>
</dbReference>
<protein>
    <recommendedName>
        <fullName evidence="1">DUF6455 domain-containing protein</fullName>
    </recommendedName>
</protein>
<dbReference type="AlphaFoldDB" id="A0A0A0HN11"/>
<name>A0A0A0HN11_9RHOB</name>
<dbReference type="Proteomes" id="UP000030021">
    <property type="component" value="Unassembled WGS sequence"/>
</dbReference>
<dbReference type="eggNOG" id="ENOG50333IV">
    <property type="taxonomic scope" value="Bacteria"/>
</dbReference>
<reference evidence="2 3" key="1">
    <citation type="submission" date="2013-01" db="EMBL/GenBank/DDBJ databases">
        <authorList>
            <person name="Fiebig A."/>
            <person name="Goeker M."/>
            <person name="Klenk H.-P.P."/>
        </authorList>
    </citation>
    <scope>NUCLEOTIDE SEQUENCE [LARGE SCALE GENOMIC DNA]</scope>
    <source>
        <strain evidence="2 3">DSM 17069</strain>
    </source>
</reference>
<dbReference type="EMBL" id="AONH01000002">
    <property type="protein sequence ID" value="KGM89217.1"/>
    <property type="molecule type" value="Genomic_DNA"/>
</dbReference>
<gene>
    <name evidence="2" type="ORF">rosmuc_00701</name>
</gene>
<evidence type="ECO:0000313" key="3">
    <source>
        <dbReference type="Proteomes" id="UP000030021"/>
    </source>
</evidence>
<sequence>MQSTSTLKRHAHLVDRMANTLGVDLEQKIMEGQMTFDTLGDVVLACTGCANPEACDHWLARNKTASATPDYCRNSDVFSLLMAGKHA</sequence>
<feature type="domain" description="DUF6455" evidence="1">
    <location>
        <begin position="1"/>
        <end position="82"/>
    </location>
</feature>
<dbReference type="STRING" id="215743.ROSMUCSMR3_02495"/>
<dbReference type="PATRIC" id="fig|1288298.3.peg.706"/>
<evidence type="ECO:0000313" key="2">
    <source>
        <dbReference type="EMBL" id="KGM89217.1"/>
    </source>
</evidence>
<dbReference type="HOGENOM" id="CLU_172417_0_0_5"/>
<dbReference type="InterPro" id="IPR045601">
    <property type="entry name" value="DUF6455"/>
</dbReference>